<keyword evidence="2" id="KW-1185">Reference proteome</keyword>
<gene>
    <name evidence="1" type="ORF">T07_12949</name>
</gene>
<sequence>MNELDVDDLNIPMLARATGIPKRFNYVDAQSTEGNLNHL</sequence>
<reference evidence="1 2" key="1">
    <citation type="submission" date="2015-01" db="EMBL/GenBank/DDBJ databases">
        <title>Evolution of Trichinella species and genotypes.</title>
        <authorList>
            <person name="Korhonen P.K."/>
            <person name="Edoardo P."/>
            <person name="Giuseppe L.R."/>
            <person name="Gasser R.B."/>
        </authorList>
    </citation>
    <scope>NUCLEOTIDE SEQUENCE [LARGE SCALE GENOMIC DNA]</scope>
    <source>
        <strain evidence="1">ISS37</strain>
    </source>
</reference>
<accession>A0A0V0RAS1</accession>
<evidence type="ECO:0000313" key="1">
    <source>
        <dbReference type="EMBL" id="KRX11580.1"/>
    </source>
</evidence>
<dbReference type="EMBL" id="JYDL01001875">
    <property type="protein sequence ID" value="KRX11580.1"/>
    <property type="molecule type" value="Genomic_DNA"/>
</dbReference>
<proteinExistence type="predicted"/>
<comment type="caution">
    <text evidence="1">The sequence shown here is derived from an EMBL/GenBank/DDBJ whole genome shotgun (WGS) entry which is preliminary data.</text>
</comment>
<name>A0A0V0RAS1_9BILA</name>
<dbReference type="Proteomes" id="UP000054630">
    <property type="component" value="Unassembled WGS sequence"/>
</dbReference>
<evidence type="ECO:0000313" key="2">
    <source>
        <dbReference type="Proteomes" id="UP000054630"/>
    </source>
</evidence>
<protein>
    <submittedName>
        <fullName evidence="1">Uncharacterized protein</fullName>
    </submittedName>
</protein>
<organism evidence="1 2">
    <name type="scientific">Trichinella nelsoni</name>
    <dbReference type="NCBI Taxonomy" id="6336"/>
    <lineage>
        <taxon>Eukaryota</taxon>
        <taxon>Metazoa</taxon>
        <taxon>Ecdysozoa</taxon>
        <taxon>Nematoda</taxon>
        <taxon>Enoplea</taxon>
        <taxon>Dorylaimia</taxon>
        <taxon>Trichinellida</taxon>
        <taxon>Trichinellidae</taxon>
        <taxon>Trichinella</taxon>
    </lineage>
</organism>
<dbReference type="AlphaFoldDB" id="A0A0V0RAS1"/>